<feature type="compositionally biased region" description="Basic and acidic residues" evidence="1">
    <location>
        <begin position="10"/>
        <end position="20"/>
    </location>
</feature>
<accession>A0A5N5EXL3</accession>
<feature type="region of interest" description="Disordered" evidence="1">
    <location>
        <begin position="1"/>
        <end position="90"/>
    </location>
</feature>
<dbReference type="AlphaFoldDB" id="A0A5N5EXL3"/>
<sequence>MSTTEVDGQMEEHSNVDSKSLKSGSNSNATTLSSQQQKQQPQKQKLEEQQQGKHTIFHDFLGMKPGDSPVVLAPKTSTDCRLSEPSPSAS</sequence>
<proteinExistence type="predicted"/>
<dbReference type="EMBL" id="SMOL01000781">
    <property type="protein sequence ID" value="KAB2595668.1"/>
    <property type="molecule type" value="Genomic_DNA"/>
</dbReference>
<feature type="compositionally biased region" description="Polar residues" evidence="1">
    <location>
        <begin position="21"/>
        <end position="34"/>
    </location>
</feature>
<organism evidence="2 3">
    <name type="scientific">Pyrus ussuriensis x Pyrus communis</name>
    <dbReference type="NCBI Taxonomy" id="2448454"/>
    <lineage>
        <taxon>Eukaryota</taxon>
        <taxon>Viridiplantae</taxon>
        <taxon>Streptophyta</taxon>
        <taxon>Embryophyta</taxon>
        <taxon>Tracheophyta</taxon>
        <taxon>Spermatophyta</taxon>
        <taxon>Magnoliopsida</taxon>
        <taxon>eudicotyledons</taxon>
        <taxon>Gunneridae</taxon>
        <taxon>Pentapetalae</taxon>
        <taxon>rosids</taxon>
        <taxon>fabids</taxon>
        <taxon>Rosales</taxon>
        <taxon>Rosaceae</taxon>
        <taxon>Amygdaloideae</taxon>
        <taxon>Maleae</taxon>
        <taxon>Pyrus</taxon>
    </lineage>
</organism>
<evidence type="ECO:0000256" key="1">
    <source>
        <dbReference type="SAM" id="MobiDB-lite"/>
    </source>
</evidence>
<protein>
    <submittedName>
        <fullName evidence="2">Protein TIFY 8-like</fullName>
    </submittedName>
</protein>
<reference evidence="3" key="2">
    <citation type="submission" date="2019-10" db="EMBL/GenBank/DDBJ databases">
        <title>A de novo genome assembly of a pear dwarfing rootstock.</title>
        <authorList>
            <person name="Wang F."/>
            <person name="Wang J."/>
            <person name="Li S."/>
            <person name="Zhang Y."/>
            <person name="Fang M."/>
            <person name="Ma L."/>
            <person name="Zhao Y."/>
            <person name="Jiang S."/>
        </authorList>
    </citation>
    <scope>NUCLEOTIDE SEQUENCE [LARGE SCALE GENOMIC DNA]</scope>
</reference>
<evidence type="ECO:0000313" key="2">
    <source>
        <dbReference type="EMBL" id="KAB2595668.1"/>
    </source>
</evidence>
<reference evidence="2 3" key="3">
    <citation type="submission" date="2019-11" db="EMBL/GenBank/DDBJ databases">
        <title>A de novo genome assembly of a pear dwarfing rootstock.</title>
        <authorList>
            <person name="Wang F."/>
            <person name="Wang J."/>
            <person name="Li S."/>
            <person name="Zhang Y."/>
            <person name="Fang M."/>
            <person name="Ma L."/>
            <person name="Zhao Y."/>
            <person name="Jiang S."/>
        </authorList>
    </citation>
    <scope>NUCLEOTIDE SEQUENCE [LARGE SCALE GENOMIC DNA]</scope>
    <source>
        <strain evidence="2">S2</strain>
        <tissue evidence="2">Leaf</tissue>
    </source>
</reference>
<comment type="caution">
    <text evidence="2">The sequence shown here is derived from an EMBL/GenBank/DDBJ whole genome shotgun (WGS) entry which is preliminary data.</text>
</comment>
<evidence type="ECO:0000313" key="3">
    <source>
        <dbReference type="Proteomes" id="UP000327157"/>
    </source>
</evidence>
<reference evidence="2 3" key="1">
    <citation type="submission" date="2019-09" db="EMBL/GenBank/DDBJ databases">
        <authorList>
            <person name="Ou C."/>
        </authorList>
    </citation>
    <scope>NUCLEOTIDE SEQUENCE [LARGE SCALE GENOMIC DNA]</scope>
    <source>
        <strain evidence="2">S2</strain>
        <tissue evidence="2">Leaf</tissue>
    </source>
</reference>
<name>A0A5N5EXL3_9ROSA</name>
<keyword evidence="3" id="KW-1185">Reference proteome</keyword>
<gene>
    <name evidence="2" type="ORF">D8674_031118</name>
</gene>
<feature type="compositionally biased region" description="Polar residues" evidence="1">
    <location>
        <begin position="75"/>
        <end position="90"/>
    </location>
</feature>
<dbReference type="Proteomes" id="UP000327157">
    <property type="component" value="Chromosome 7"/>
</dbReference>